<dbReference type="OMA" id="CARENSA"/>
<evidence type="ECO:0000313" key="3">
    <source>
        <dbReference type="EnsemblMetazoa" id="SMAR007437-PA"/>
    </source>
</evidence>
<dbReference type="InterPro" id="IPR036457">
    <property type="entry name" value="PPM-type-like_dom_sf"/>
</dbReference>
<name>T1J1L7_STRMM</name>
<feature type="compositionally biased region" description="Polar residues" evidence="1">
    <location>
        <begin position="186"/>
        <end position="208"/>
    </location>
</feature>
<evidence type="ECO:0000313" key="4">
    <source>
        <dbReference type="Proteomes" id="UP000014500"/>
    </source>
</evidence>
<organism evidence="3 4">
    <name type="scientific">Strigamia maritima</name>
    <name type="common">European centipede</name>
    <name type="synonym">Geophilus maritimus</name>
    <dbReference type="NCBI Taxonomy" id="126957"/>
    <lineage>
        <taxon>Eukaryota</taxon>
        <taxon>Metazoa</taxon>
        <taxon>Ecdysozoa</taxon>
        <taxon>Arthropoda</taxon>
        <taxon>Myriapoda</taxon>
        <taxon>Chilopoda</taxon>
        <taxon>Pleurostigmophora</taxon>
        <taxon>Geophilomorpha</taxon>
        <taxon>Linotaeniidae</taxon>
        <taxon>Strigamia</taxon>
    </lineage>
</organism>
<dbReference type="SUPFAM" id="SSF81606">
    <property type="entry name" value="PP2C-like"/>
    <property type="match status" value="1"/>
</dbReference>
<dbReference type="EnsemblMetazoa" id="SMAR007437-RA">
    <property type="protein sequence ID" value="SMAR007437-PA"/>
    <property type="gene ID" value="SMAR007437"/>
</dbReference>
<dbReference type="Pfam" id="PF13672">
    <property type="entry name" value="PP2C_2"/>
    <property type="match status" value="1"/>
</dbReference>
<keyword evidence="4" id="KW-1185">Reference proteome</keyword>
<proteinExistence type="predicted"/>
<feature type="region of interest" description="Disordered" evidence="1">
    <location>
        <begin position="182"/>
        <end position="208"/>
    </location>
</feature>
<dbReference type="SMART" id="SM00332">
    <property type="entry name" value="PP2Cc"/>
    <property type="match status" value="1"/>
</dbReference>
<dbReference type="PANTHER" id="PTHR21586">
    <property type="entry name" value="TIPA"/>
    <property type="match status" value="1"/>
</dbReference>
<accession>T1J1L7</accession>
<dbReference type="PhylomeDB" id="T1J1L7"/>
<reference evidence="3" key="2">
    <citation type="submission" date="2015-02" db="UniProtKB">
        <authorList>
            <consortium name="EnsemblMetazoa"/>
        </authorList>
    </citation>
    <scope>IDENTIFICATION</scope>
</reference>
<dbReference type="eggNOG" id="ENOG502QTP9">
    <property type="taxonomic scope" value="Eukaryota"/>
</dbReference>
<dbReference type="AlphaFoldDB" id="T1J1L7"/>
<sequence>MTQIIIVPHPPSGDNRAKHHLVFINACARVARYPIPHLPRSKPVVDVLYQEANGVMSSLKKKFAGFIRQISNPGISLDDEEIEEAPKSPGCFIQRYLNGEAKKIQPEILYNRSFQELPVRKISLLKPSVFAAYTGPQGGLTSVNRDQRNGELYNEELDYLNEELLGKRQARLAQQEDLDEFLETPPRNSTAPVPIQRPSNSSSAGRKTSIAQDYNLVHEKNFQYMYEDSNNSNLGDDYFFKDSDNMDVAGIKNWNRPHNKAFGAAATLYERHPITREKAGEPIADSFAICARENSAILVLADGVNWGERSCLAARCAVHGCVDYLNKTFFNENTIYTIETTADIFSVLLRSMFAAHNLILQEDGFLTTLCIAFVCPLRDSDQFVVCTCNVGDSLAFVYSQEHGVRSHDIYSMRDMRDALGALGPVDGPNPELNNLTCSMTLVEETDIVFLTSDGISDNFDPVVGKFAIAKDTLAGQDSLTRRKRSVVAQNLIEETANNGTCHLPLVEAYQRHELTLLRLEDLLVNGVTIGDQPVTTAKELCEKLLDFSVKLTVAKRRILEDPDLYSDDNGFSQTEQRNRRKRLCEKLAMVPGKLDHASVVAYQVGLHVELDEAQPSPSGSPSPISIFRQETQVINKESMV</sequence>
<protein>
    <recommendedName>
        <fullName evidence="2">PPM-type phosphatase domain-containing protein</fullName>
    </recommendedName>
</protein>
<reference evidence="4" key="1">
    <citation type="submission" date="2011-05" db="EMBL/GenBank/DDBJ databases">
        <authorList>
            <person name="Richards S.R."/>
            <person name="Qu J."/>
            <person name="Jiang H."/>
            <person name="Jhangiani S.N."/>
            <person name="Agravi P."/>
            <person name="Goodspeed R."/>
            <person name="Gross S."/>
            <person name="Mandapat C."/>
            <person name="Jackson L."/>
            <person name="Mathew T."/>
            <person name="Pu L."/>
            <person name="Thornton R."/>
            <person name="Saada N."/>
            <person name="Wilczek-Boney K.B."/>
            <person name="Lee S."/>
            <person name="Kovar C."/>
            <person name="Wu Y."/>
            <person name="Scherer S.E."/>
            <person name="Worley K.C."/>
            <person name="Muzny D.M."/>
            <person name="Gibbs R."/>
        </authorList>
    </citation>
    <scope>NUCLEOTIDE SEQUENCE</scope>
    <source>
        <strain evidence="4">Brora</strain>
    </source>
</reference>
<dbReference type="InterPro" id="IPR053287">
    <property type="entry name" value="PP2C-like_domain"/>
</dbReference>
<evidence type="ECO:0000259" key="2">
    <source>
        <dbReference type="SMART" id="SM00332"/>
    </source>
</evidence>
<dbReference type="EMBL" id="JH431789">
    <property type="status" value="NOT_ANNOTATED_CDS"/>
    <property type="molecule type" value="Genomic_DNA"/>
</dbReference>
<dbReference type="Gene3D" id="3.60.40.10">
    <property type="entry name" value="PPM-type phosphatase domain"/>
    <property type="match status" value="1"/>
</dbReference>
<dbReference type="InterPro" id="IPR001932">
    <property type="entry name" value="PPM-type_phosphatase-like_dom"/>
</dbReference>
<dbReference type="STRING" id="126957.T1J1L7"/>
<dbReference type="Proteomes" id="UP000014500">
    <property type="component" value="Unassembled WGS sequence"/>
</dbReference>
<dbReference type="HOGENOM" id="CLU_016863_0_0_1"/>
<dbReference type="PANTHER" id="PTHR21586:SF0">
    <property type="entry name" value="PP2C-LIKE DOMAIN-CONTAINING PROTEIN CG9801"/>
    <property type="match status" value="1"/>
</dbReference>
<evidence type="ECO:0000256" key="1">
    <source>
        <dbReference type="SAM" id="MobiDB-lite"/>
    </source>
</evidence>
<feature type="domain" description="PPM-type phosphatase" evidence="2">
    <location>
        <begin position="227"/>
        <end position="504"/>
    </location>
</feature>